<protein>
    <recommendedName>
        <fullName evidence="3">Copper amine oxidase-like N-terminal domain-containing protein</fullName>
    </recommendedName>
</protein>
<reference evidence="1" key="1">
    <citation type="journal article" date="2021" name="PeerJ">
        <title>Extensive microbial diversity within the chicken gut microbiome revealed by metagenomics and culture.</title>
        <authorList>
            <person name="Gilroy R."/>
            <person name="Ravi A."/>
            <person name="Getino M."/>
            <person name="Pursley I."/>
            <person name="Horton D.L."/>
            <person name="Alikhan N.F."/>
            <person name="Baker D."/>
            <person name="Gharbi K."/>
            <person name="Hall N."/>
            <person name="Watson M."/>
            <person name="Adriaenssens E.M."/>
            <person name="Foster-Nyarko E."/>
            <person name="Jarju S."/>
            <person name="Secka A."/>
            <person name="Antonio M."/>
            <person name="Oren A."/>
            <person name="Chaudhuri R.R."/>
            <person name="La Ragione R."/>
            <person name="Hildebrand F."/>
            <person name="Pallen M.J."/>
        </authorList>
    </citation>
    <scope>NUCLEOTIDE SEQUENCE</scope>
    <source>
        <strain evidence="1">CHK171-7178</strain>
    </source>
</reference>
<comment type="caution">
    <text evidence="1">The sequence shown here is derived from an EMBL/GenBank/DDBJ whole genome shotgun (WGS) entry which is preliminary data.</text>
</comment>
<sequence length="478" mass="54031">MKFIVRTVILLLIVNGLLIYMHFNQAQGADGKEPNSITHIQEIEVINRPDALHIRQHFSGLSEGRHEIVWPEASTKRSCYLADATSCNRLNEDATAFIEGDNERQSISYEIPKKEPMKKTALFKEPFVSLHGSSAAFVLFHMSDETGAGGLWVNGLEQVGGKKMATIDYSLYSGKGDVKDLYWQRNNLPLLYTGDRLSVFGAGSTERLREVDSALKAIDADQSTIVIDNTNPAVNSNRFIVSKNADVDKLADQFLRSSMYARFIIPKEERMTAELVASILGEKPVGLGKSRKAYQTLTESISAEELGNFKIMLDNMTGQEINATVLNSLAGKVTGFKTSYFTKNIHDDTAFHPFLIEDAREIQFDGTSNPGIRVILKDDKTLYPAKKVLSLAGYTVTSNERSIYIKNDTRTFRFPKKELFYVYNDQKYDVVTMPFEVLDDDFYFEENWFKRLFLLGIEKTADTIDIVRMSTMVEEDKK</sequence>
<name>A0A921FWB1_SPOPS</name>
<dbReference type="Proteomes" id="UP000698173">
    <property type="component" value="Unassembled WGS sequence"/>
</dbReference>
<dbReference type="AlphaFoldDB" id="A0A921FWB1"/>
<proteinExistence type="predicted"/>
<dbReference type="EMBL" id="DYWT01000060">
    <property type="protein sequence ID" value="HJF30878.1"/>
    <property type="molecule type" value="Genomic_DNA"/>
</dbReference>
<evidence type="ECO:0000313" key="2">
    <source>
        <dbReference type="Proteomes" id="UP000698173"/>
    </source>
</evidence>
<reference evidence="1" key="2">
    <citation type="submission" date="2021-09" db="EMBL/GenBank/DDBJ databases">
        <authorList>
            <person name="Gilroy R."/>
        </authorList>
    </citation>
    <scope>NUCLEOTIDE SEQUENCE</scope>
    <source>
        <strain evidence="1">CHK171-7178</strain>
    </source>
</reference>
<evidence type="ECO:0000313" key="1">
    <source>
        <dbReference type="EMBL" id="HJF30878.1"/>
    </source>
</evidence>
<organism evidence="1 2">
    <name type="scientific">Sporosarcina psychrophila</name>
    <name type="common">Bacillus psychrophilus</name>
    <dbReference type="NCBI Taxonomy" id="1476"/>
    <lineage>
        <taxon>Bacteria</taxon>
        <taxon>Bacillati</taxon>
        <taxon>Bacillota</taxon>
        <taxon>Bacilli</taxon>
        <taxon>Bacillales</taxon>
        <taxon>Caryophanaceae</taxon>
        <taxon>Sporosarcina</taxon>
    </lineage>
</organism>
<evidence type="ECO:0008006" key="3">
    <source>
        <dbReference type="Google" id="ProtNLM"/>
    </source>
</evidence>
<gene>
    <name evidence="1" type="ORF">K8V56_03745</name>
</gene>
<accession>A0A921FWB1</accession>